<dbReference type="Pfam" id="PF15711">
    <property type="entry name" value="ILEI"/>
    <property type="match status" value="1"/>
</dbReference>
<name>A0ABM0M8Q6_SACKO</name>
<dbReference type="GeneID" id="102806522"/>
<accession>A0ABM0M8Q6</accession>
<feature type="domain" description="ILEI/PANDER" evidence="1">
    <location>
        <begin position="147"/>
        <end position="210"/>
    </location>
</feature>
<dbReference type="PANTHER" id="PTHR46396">
    <property type="entry name" value="PROTEIN O-LINKED-MANNOSE BETA-1,2-N-ACETYLGLUCOSAMINYLTRANSFERASE 1"/>
    <property type="match status" value="1"/>
</dbReference>
<evidence type="ECO:0000259" key="1">
    <source>
        <dbReference type="Pfam" id="PF15711"/>
    </source>
</evidence>
<sequence length="433" mass="47531">MILKMCLCGRRRSSVTVIKLLALLSVFVLLYYIHGKSSTYPADQISDKIHVVEKVDNPADENVVAVAGGDEDAGAAPVKLPVPPVVSVPNNKCGITEMCRSTEKVFHLISGESQERTPTICLDGKFFIGGDNPELYAGRGMNLIVVDNDGEMIAWLKSLGNGDILMVATFDDAARQLTAETREILKKDFGSTKIDDLNFRGNWVFIGQKGISGSSSYENIELFNSEVSEWALQTSIHGCLTLPVGREQHKVDGSIDESVPTSKCGFSESCPEDTIAFNVISGSHVGNQKVLPSVCIDGDIDNHAELFNVDSLTKDTYETLINGLLRKGIALDTTNAKLCLDGKGLGFQLPKGKGDLYTIFYEQTDESDQELLKKLCKCFGLFAMDDYTVRGLHKGMLRFFYKDNNYMLIGSSSPYMAEKPPYIDVVSKKLLKS</sequence>
<evidence type="ECO:0000313" key="3">
    <source>
        <dbReference type="RefSeq" id="XP_006816397.1"/>
    </source>
</evidence>
<organism evidence="2 3">
    <name type="scientific">Saccoglossus kowalevskii</name>
    <name type="common">Acorn worm</name>
    <dbReference type="NCBI Taxonomy" id="10224"/>
    <lineage>
        <taxon>Eukaryota</taxon>
        <taxon>Metazoa</taxon>
        <taxon>Hemichordata</taxon>
        <taxon>Enteropneusta</taxon>
        <taxon>Harrimaniidae</taxon>
        <taxon>Saccoglossus</taxon>
    </lineage>
</organism>
<protein>
    <submittedName>
        <fullName evidence="3">Uncharacterized protein LOC102806522</fullName>
    </submittedName>
</protein>
<dbReference type="RefSeq" id="XP_006816397.1">
    <property type="nucleotide sequence ID" value="XM_006816334.1"/>
</dbReference>
<reference evidence="3" key="1">
    <citation type="submission" date="2025-08" db="UniProtKB">
        <authorList>
            <consortium name="RefSeq"/>
        </authorList>
    </citation>
    <scope>IDENTIFICATION</scope>
    <source>
        <tissue evidence="3">Testes</tissue>
    </source>
</reference>
<dbReference type="InterPro" id="IPR052463">
    <property type="entry name" value="O-linked_mannose_GnT"/>
</dbReference>
<keyword evidence="2" id="KW-1185">Reference proteome</keyword>
<gene>
    <name evidence="3" type="primary">LOC102806522</name>
</gene>
<dbReference type="PANTHER" id="PTHR46396:SF2">
    <property type="entry name" value="ILEI_PANDER DOMAIN-CONTAINING PROTEIN"/>
    <property type="match status" value="1"/>
</dbReference>
<dbReference type="InterPro" id="IPR039477">
    <property type="entry name" value="ILEI/PANDER_dom"/>
</dbReference>
<proteinExistence type="predicted"/>
<evidence type="ECO:0000313" key="2">
    <source>
        <dbReference type="Proteomes" id="UP000694865"/>
    </source>
</evidence>
<dbReference type="PROSITE" id="PS52031">
    <property type="entry name" value="GG_LECTIN"/>
    <property type="match status" value="1"/>
</dbReference>
<dbReference type="Proteomes" id="UP000694865">
    <property type="component" value="Unplaced"/>
</dbReference>